<dbReference type="Proteomes" id="UP000264141">
    <property type="component" value="Unassembled WGS sequence"/>
</dbReference>
<keyword evidence="2" id="KW-0378">Hydrolase</keyword>
<dbReference type="RefSeq" id="WP_062189799.1">
    <property type="nucleotide sequence ID" value="NZ_DF967965.1"/>
</dbReference>
<evidence type="ECO:0000313" key="3">
    <source>
        <dbReference type="Proteomes" id="UP000264141"/>
    </source>
</evidence>
<dbReference type="Pfam" id="PF00561">
    <property type="entry name" value="Abhydrolase_1"/>
    <property type="match status" value="1"/>
</dbReference>
<dbReference type="EMBL" id="DPBP01000040">
    <property type="protein sequence ID" value="HCE18181.1"/>
    <property type="molecule type" value="Genomic_DNA"/>
</dbReference>
<dbReference type="InterPro" id="IPR029058">
    <property type="entry name" value="AB_hydrolase_fold"/>
</dbReference>
<name>A0A3D1JHX9_9CHLR</name>
<dbReference type="InterPro" id="IPR000073">
    <property type="entry name" value="AB_hydrolase_1"/>
</dbReference>
<evidence type="ECO:0000313" key="2">
    <source>
        <dbReference type="EMBL" id="HCE18181.1"/>
    </source>
</evidence>
<dbReference type="PANTHER" id="PTHR43433">
    <property type="entry name" value="HYDROLASE, ALPHA/BETA FOLD FAMILY PROTEIN"/>
    <property type="match status" value="1"/>
</dbReference>
<dbReference type="Gene3D" id="3.40.50.1820">
    <property type="entry name" value="alpha/beta hydrolase"/>
    <property type="match status" value="1"/>
</dbReference>
<proteinExistence type="predicted"/>
<gene>
    <name evidence="2" type="ORF">DEQ80_10010</name>
</gene>
<accession>A0A3D1JHX9</accession>
<sequence>MTQPKAVPLFAEEFGTGTPLVLVHGFPLDRTIWGEVAKLLAADARVVLPDLRGFGRSPVTEGVYSMECLAEDLAALLDRLHIDKAILAGHSMGGYVSLAFARAFPERLAGLALVTSHAAADAPDRKEGRNRLAEEVENRGVEAVVEATLMRYSPYPEVLERTRALMLQANPQAVSAALRGMAMRPDLTGLLPSIHVPALVIGGEADELITLQRAQETARLLPQGELVVIPGGGHMVMWERPELVADALRRLVRRVNQGDQSG</sequence>
<protein>
    <submittedName>
        <fullName evidence="2">Alpha/beta hydrolase</fullName>
    </submittedName>
</protein>
<dbReference type="AlphaFoldDB" id="A0A3D1JHX9"/>
<dbReference type="OrthoDB" id="252464at2"/>
<dbReference type="InterPro" id="IPR050471">
    <property type="entry name" value="AB_hydrolase"/>
</dbReference>
<dbReference type="STRING" id="229919.GCA_001050195_00678"/>
<dbReference type="PRINTS" id="PR00111">
    <property type="entry name" value="ABHYDROLASE"/>
</dbReference>
<organism evidence="2 3">
    <name type="scientific">Anaerolinea thermolimosa</name>
    <dbReference type="NCBI Taxonomy" id="229919"/>
    <lineage>
        <taxon>Bacteria</taxon>
        <taxon>Bacillati</taxon>
        <taxon>Chloroflexota</taxon>
        <taxon>Anaerolineae</taxon>
        <taxon>Anaerolineales</taxon>
        <taxon>Anaerolineaceae</taxon>
        <taxon>Anaerolinea</taxon>
    </lineage>
</organism>
<dbReference type="GO" id="GO:0016787">
    <property type="term" value="F:hydrolase activity"/>
    <property type="evidence" value="ECO:0007669"/>
    <property type="project" value="UniProtKB-KW"/>
</dbReference>
<dbReference type="SUPFAM" id="SSF53474">
    <property type="entry name" value="alpha/beta-Hydrolases"/>
    <property type="match status" value="1"/>
</dbReference>
<evidence type="ECO:0000259" key="1">
    <source>
        <dbReference type="Pfam" id="PF00561"/>
    </source>
</evidence>
<comment type="caution">
    <text evidence="2">The sequence shown here is derived from an EMBL/GenBank/DDBJ whole genome shotgun (WGS) entry which is preliminary data.</text>
</comment>
<reference evidence="2 3" key="1">
    <citation type="journal article" date="2018" name="Nat. Biotechnol.">
        <title>A standardized bacterial taxonomy based on genome phylogeny substantially revises the tree of life.</title>
        <authorList>
            <person name="Parks D.H."/>
            <person name="Chuvochina M."/>
            <person name="Waite D.W."/>
            <person name="Rinke C."/>
            <person name="Skarshewski A."/>
            <person name="Chaumeil P.A."/>
            <person name="Hugenholtz P."/>
        </authorList>
    </citation>
    <scope>NUCLEOTIDE SEQUENCE [LARGE SCALE GENOMIC DNA]</scope>
    <source>
        <strain evidence="2">UBA8781</strain>
    </source>
</reference>
<feature type="domain" description="AB hydrolase-1" evidence="1">
    <location>
        <begin position="19"/>
        <end position="241"/>
    </location>
</feature>
<dbReference type="PANTHER" id="PTHR43433:SF5">
    <property type="entry name" value="AB HYDROLASE-1 DOMAIN-CONTAINING PROTEIN"/>
    <property type="match status" value="1"/>
</dbReference>